<evidence type="ECO:0000313" key="7">
    <source>
        <dbReference type="EMBL" id="CAI5768966.1"/>
    </source>
</evidence>
<dbReference type="PANTHER" id="PTHR40389">
    <property type="entry name" value="ENDOGENOUS RETROVIRUS GROUP K MEMBER 24 GAG POLYPROTEIN-RELATED"/>
    <property type="match status" value="1"/>
</dbReference>
<dbReference type="PROSITE" id="PS50158">
    <property type="entry name" value="ZF_CCHC"/>
    <property type="match status" value="1"/>
</dbReference>
<dbReference type="Gene3D" id="1.10.1200.30">
    <property type="match status" value="1"/>
</dbReference>
<dbReference type="EMBL" id="OX395127">
    <property type="protein sequence ID" value="CAI5768966.1"/>
    <property type="molecule type" value="Genomic_DNA"/>
</dbReference>
<dbReference type="InterPro" id="IPR038124">
    <property type="entry name" value="B_retro_matrix_sf"/>
</dbReference>
<feature type="domain" description="CCHC-type" evidence="6">
    <location>
        <begin position="443"/>
        <end position="458"/>
    </location>
</feature>
<evidence type="ECO:0000313" key="8">
    <source>
        <dbReference type="Proteomes" id="UP001178461"/>
    </source>
</evidence>
<evidence type="ECO:0000256" key="4">
    <source>
        <dbReference type="PROSITE-ProRule" id="PRU00047"/>
    </source>
</evidence>
<dbReference type="SUPFAM" id="SSF47943">
    <property type="entry name" value="Retrovirus capsid protein, N-terminal core domain"/>
    <property type="match status" value="1"/>
</dbReference>
<dbReference type="Pfam" id="PF00607">
    <property type="entry name" value="Gag_p24"/>
    <property type="match status" value="1"/>
</dbReference>
<keyword evidence="1" id="KW-0479">Metal-binding</keyword>
<organism evidence="7 8">
    <name type="scientific">Podarcis lilfordi</name>
    <name type="common">Lilford's wall lizard</name>
    <dbReference type="NCBI Taxonomy" id="74358"/>
    <lineage>
        <taxon>Eukaryota</taxon>
        <taxon>Metazoa</taxon>
        <taxon>Chordata</taxon>
        <taxon>Craniata</taxon>
        <taxon>Vertebrata</taxon>
        <taxon>Euteleostomi</taxon>
        <taxon>Lepidosauria</taxon>
        <taxon>Squamata</taxon>
        <taxon>Bifurcata</taxon>
        <taxon>Unidentata</taxon>
        <taxon>Episquamata</taxon>
        <taxon>Laterata</taxon>
        <taxon>Lacertibaenia</taxon>
        <taxon>Lacertidae</taxon>
        <taxon>Podarcis</taxon>
    </lineage>
</organism>
<dbReference type="Gene3D" id="4.10.60.10">
    <property type="entry name" value="Zinc finger, CCHC-type"/>
    <property type="match status" value="1"/>
</dbReference>
<dbReference type="AlphaFoldDB" id="A0AA35JZD9"/>
<accession>A0AA35JZD9</accession>
<reference evidence="7" key="1">
    <citation type="submission" date="2022-12" db="EMBL/GenBank/DDBJ databases">
        <authorList>
            <person name="Alioto T."/>
            <person name="Alioto T."/>
            <person name="Gomez Garrido J."/>
        </authorList>
    </citation>
    <scope>NUCLEOTIDE SEQUENCE</scope>
</reference>
<dbReference type="Gene3D" id="1.10.375.10">
    <property type="entry name" value="Human Immunodeficiency Virus Type 1 Capsid Protein"/>
    <property type="match status" value="1"/>
</dbReference>
<feature type="compositionally biased region" description="Low complexity" evidence="5">
    <location>
        <begin position="496"/>
        <end position="518"/>
    </location>
</feature>
<dbReference type="Pfam" id="PF00098">
    <property type="entry name" value="zf-CCHC"/>
    <property type="match status" value="1"/>
</dbReference>
<dbReference type="InterPro" id="IPR010999">
    <property type="entry name" value="Retrovr_matrix"/>
</dbReference>
<dbReference type="SUPFAM" id="SSF47836">
    <property type="entry name" value="Retroviral matrix proteins"/>
    <property type="match status" value="1"/>
</dbReference>
<dbReference type="PANTHER" id="PTHR40389:SF3">
    <property type="entry name" value="IGE-BINDING PROTEIN"/>
    <property type="match status" value="1"/>
</dbReference>
<proteinExistence type="predicted"/>
<sequence>MDIIGSPRPARVASATHLKKIPKFLKDLKFLLSSNKLEVPEGDLIQLILAIDEHSPWFPEDGTWELKHWDKIGAHFHGHPSIGVRVLNAWCKVRYTTGSLSPKNISMAALPTQPPASLVQPAVLASVPILALPAAPDPKPPDYSSSPEDPILQKYRGLAGNDPTLSAAEPATPFQRAVLARSLIQDTMAFHVIVPPAGAPAGTQAQHQPFDFKILKELQQSVKTNGLQAPYTQALLEATLAQLLVPDDIKLLAHTVLPPSAGVLFAHEWETACRAYAPALLQQIRGNNPNITLADVIDAMMGRGPFAQASVQATLLQILLRDTALAAKQAMRKIPEPTSIQSRWGSIRQEARESYSSFMDRLLTAVSRQIENPEAKQIIIKQLAFENANEDCKVALRPIIHNPATDTAAMLRICQSVGIATHKAHLLAAALNKNQPVATDKTCFQCGKPGHFKAQCRSTQQPRRPSTKCPICKKGFHWANQCRLLPQNQQQGQHTARNQQENQQGNRQPGPPRAQTNQ</sequence>
<dbReference type="Proteomes" id="UP001178461">
    <property type="component" value="Chromosome 2"/>
</dbReference>
<protein>
    <submittedName>
        <fullName evidence="7">Endogenous retrovirus group K member 24 Gag polyproteinpolyprotein-like isoform X1</fullName>
    </submittedName>
</protein>
<dbReference type="InterPro" id="IPR050195">
    <property type="entry name" value="Primate_lentivir_Gag_pol-like"/>
</dbReference>
<evidence type="ECO:0000256" key="1">
    <source>
        <dbReference type="ARBA" id="ARBA00022723"/>
    </source>
</evidence>
<name>A0AA35JZD9_9SAUR</name>
<evidence type="ECO:0000256" key="5">
    <source>
        <dbReference type="SAM" id="MobiDB-lite"/>
    </source>
</evidence>
<dbReference type="SMART" id="SM00343">
    <property type="entry name" value="ZnF_C2HC"/>
    <property type="match status" value="2"/>
</dbReference>
<evidence type="ECO:0000256" key="3">
    <source>
        <dbReference type="ARBA" id="ARBA00022833"/>
    </source>
</evidence>
<dbReference type="SUPFAM" id="SSF57756">
    <property type="entry name" value="Retrovirus zinc finger-like domains"/>
    <property type="match status" value="1"/>
</dbReference>
<dbReference type="InterPro" id="IPR045345">
    <property type="entry name" value="Gag_p24_C"/>
</dbReference>
<dbReference type="GO" id="GO:0005198">
    <property type="term" value="F:structural molecule activity"/>
    <property type="evidence" value="ECO:0007669"/>
    <property type="project" value="InterPro"/>
</dbReference>
<evidence type="ECO:0000256" key="2">
    <source>
        <dbReference type="ARBA" id="ARBA00022771"/>
    </source>
</evidence>
<dbReference type="Gene3D" id="1.10.150.490">
    <property type="entry name" value="Retroviral GAG p10 protein"/>
    <property type="match status" value="1"/>
</dbReference>
<dbReference type="SUPFAM" id="SSF47353">
    <property type="entry name" value="Retrovirus capsid dimerization domain-like"/>
    <property type="match status" value="1"/>
</dbReference>
<keyword evidence="3" id="KW-0862">Zinc</keyword>
<dbReference type="InterPro" id="IPR008916">
    <property type="entry name" value="Retrov_capsid_C"/>
</dbReference>
<dbReference type="Pfam" id="PF19317">
    <property type="entry name" value="Gag_p24_C"/>
    <property type="match status" value="1"/>
</dbReference>
<keyword evidence="8" id="KW-1185">Reference proteome</keyword>
<feature type="region of interest" description="Disordered" evidence="5">
    <location>
        <begin position="488"/>
        <end position="518"/>
    </location>
</feature>
<evidence type="ECO:0000259" key="6">
    <source>
        <dbReference type="PROSITE" id="PS50158"/>
    </source>
</evidence>
<dbReference type="GO" id="GO:0003676">
    <property type="term" value="F:nucleic acid binding"/>
    <property type="evidence" value="ECO:0007669"/>
    <property type="project" value="InterPro"/>
</dbReference>
<gene>
    <name evidence="7" type="ORF">PODLI_1B029884</name>
</gene>
<dbReference type="GO" id="GO:0039702">
    <property type="term" value="P:viral budding via host ESCRT complex"/>
    <property type="evidence" value="ECO:0007669"/>
    <property type="project" value="UniProtKB-KW"/>
</dbReference>
<dbReference type="InterPro" id="IPR003322">
    <property type="entry name" value="B_retro_matrix"/>
</dbReference>
<dbReference type="InterPro" id="IPR008919">
    <property type="entry name" value="Retrov_capsid_N"/>
</dbReference>
<keyword evidence="2 4" id="KW-0863">Zinc-finger</keyword>
<dbReference type="Pfam" id="PF02337">
    <property type="entry name" value="Gag_p10"/>
    <property type="match status" value="1"/>
</dbReference>
<dbReference type="GO" id="GO:0008270">
    <property type="term" value="F:zinc ion binding"/>
    <property type="evidence" value="ECO:0007669"/>
    <property type="project" value="UniProtKB-KW"/>
</dbReference>
<dbReference type="InterPro" id="IPR036875">
    <property type="entry name" value="Znf_CCHC_sf"/>
</dbReference>
<dbReference type="InterPro" id="IPR001878">
    <property type="entry name" value="Znf_CCHC"/>
</dbReference>